<dbReference type="STRING" id="43928.SAMN05443636_1057"/>
<reference evidence="3 4" key="1">
    <citation type="submission" date="2016-11" db="EMBL/GenBank/DDBJ databases">
        <authorList>
            <person name="Jaros S."/>
            <person name="Januszkiewicz K."/>
            <person name="Wedrychowicz H."/>
        </authorList>
    </citation>
    <scope>NUCLEOTIDE SEQUENCE [LARGE SCALE GENOMIC DNA]</scope>
    <source>
        <strain evidence="3 4">DSM 9297</strain>
    </source>
</reference>
<dbReference type="OrthoDB" id="329208at2157"/>
<dbReference type="AlphaFoldDB" id="A0A1M5MLR6"/>
<keyword evidence="2" id="KW-0472">Membrane</keyword>
<organism evidence="3 4">
    <name type="scientific">Halobaculum gomorrense</name>
    <dbReference type="NCBI Taxonomy" id="43928"/>
    <lineage>
        <taxon>Archaea</taxon>
        <taxon>Methanobacteriati</taxon>
        <taxon>Methanobacteriota</taxon>
        <taxon>Stenosarchaea group</taxon>
        <taxon>Halobacteria</taxon>
        <taxon>Halobacteriales</taxon>
        <taxon>Haloferacaceae</taxon>
        <taxon>Halobaculum</taxon>
    </lineage>
</organism>
<evidence type="ECO:0000256" key="1">
    <source>
        <dbReference type="SAM" id="MobiDB-lite"/>
    </source>
</evidence>
<dbReference type="EMBL" id="FQWV01000002">
    <property type="protein sequence ID" value="SHG78186.1"/>
    <property type="molecule type" value="Genomic_DNA"/>
</dbReference>
<evidence type="ECO:0000256" key="2">
    <source>
        <dbReference type="SAM" id="Phobius"/>
    </source>
</evidence>
<proteinExistence type="predicted"/>
<feature type="transmembrane region" description="Helical" evidence="2">
    <location>
        <begin position="48"/>
        <end position="71"/>
    </location>
</feature>
<feature type="region of interest" description="Disordered" evidence="1">
    <location>
        <begin position="1"/>
        <end position="29"/>
    </location>
</feature>
<dbReference type="RefSeq" id="WP_079991502.1">
    <property type="nucleotide sequence ID" value="NZ_FQWV01000002.1"/>
</dbReference>
<accession>A0A1M5MLR6</accession>
<keyword evidence="4" id="KW-1185">Reference proteome</keyword>
<gene>
    <name evidence="3" type="ORF">SAMN05443636_1057</name>
</gene>
<evidence type="ECO:0000313" key="3">
    <source>
        <dbReference type="EMBL" id="SHG78186.1"/>
    </source>
</evidence>
<name>A0A1M5MLR6_9EURY</name>
<dbReference type="Proteomes" id="UP000184357">
    <property type="component" value="Unassembled WGS sequence"/>
</dbReference>
<evidence type="ECO:0000313" key="4">
    <source>
        <dbReference type="Proteomes" id="UP000184357"/>
    </source>
</evidence>
<keyword evidence="2" id="KW-0812">Transmembrane</keyword>
<protein>
    <submittedName>
        <fullName evidence="3">Uncharacterized protein</fullName>
    </submittedName>
</protein>
<keyword evidence="2" id="KW-1133">Transmembrane helix</keyword>
<feature type="transmembrane region" description="Helical" evidence="2">
    <location>
        <begin position="131"/>
        <end position="150"/>
    </location>
</feature>
<sequence length="173" mass="17228">MASWELPGGGISWGDDSDMTDSTTDSTTTSTSLDSVKGVLLTFGRNPLGFILGAVLQPIFAGLDAGVLAILDLLSTVYEGSGPGTEGLLGIADVPVVLADLLIDAGDLIGGGLLTAVRTVVEAVVGPAADGGPVGLILLALAFVVALNLYTGTIRKLVLIAIDAIPGGGGLTR</sequence>
<feature type="compositionally biased region" description="Low complexity" evidence="1">
    <location>
        <begin position="20"/>
        <end position="29"/>
    </location>
</feature>